<sequence length="303" mass="31722">MTTRDRPSAPVGNMVVVGTDGSDRGMCAVEWAADEAARRDFTVHIVHTVPWLYGTPIDPGSGVVPGDVIMRGRAALETAVSAARERAPGLLVESELEAGSPARVLLERARTAALVVVGSHGTGLAARLAIGSTALQVVTHAPVPAVVVREVEDVSWQEITLGVDGSETEGPAIRFAFEEAALRKARLHAIHAWPHPGSAGPGDMRPLVYDPAVLGEEKGRELGEFLAAWRAEFPDVEVCGEAVHGRPARILAGASARSDLLVVGSRGRGGFPGLLLGSVSHAVLYSANCPVAVVRSASRQEEP</sequence>
<comment type="similarity">
    <text evidence="1">Belongs to the universal stress protein A family.</text>
</comment>
<evidence type="ECO:0000256" key="1">
    <source>
        <dbReference type="ARBA" id="ARBA00008791"/>
    </source>
</evidence>
<dbReference type="SUPFAM" id="SSF52402">
    <property type="entry name" value="Adenine nucleotide alpha hydrolases-like"/>
    <property type="match status" value="2"/>
</dbReference>
<dbReference type="EMBL" id="BAABHF010000016">
    <property type="protein sequence ID" value="GAA4491647.1"/>
    <property type="molecule type" value="Genomic_DNA"/>
</dbReference>
<reference evidence="4" key="1">
    <citation type="journal article" date="2019" name="Int. J. Syst. Evol. Microbiol.">
        <title>The Global Catalogue of Microorganisms (GCM) 10K type strain sequencing project: providing services to taxonomists for standard genome sequencing and annotation.</title>
        <authorList>
            <consortium name="The Broad Institute Genomics Platform"/>
            <consortium name="The Broad Institute Genome Sequencing Center for Infectious Disease"/>
            <person name="Wu L."/>
            <person name="Ma J."/>
        </authorList>
    </citation>
    <scope>NUCLEOTIDE SEQUENCE [LARGE SCALE GENOMIC DNA]</scope>
    <source>
        <strain evidence="4">JCM 17933</strain>
    </source>
</reference>
<keyword evidence="4" id="KW-1185">Reference proteome</keyword>
<dbReference type="InterPro" id="IPR006015">
    <property type="entry name" value="Universal_stress_UspA"/>
</dbReference>
<feature type="domain" description="UspA" evidence="2">
    <location>
        <begin position="157"/>
        <end position="295"/>
    </location>
</feature>
<dbReference type="PRINTS" id="PR01438">
    <property type="entry name" value="UNVRSLSTRESS"/>
</dbReference>
<evidence type="ECO:0000313" key="4">
    <source>
        <dbReference type="Proteomes" id="UP001500503"/>
    </source>
</evidence>
<organism evidence="3 4">
    <name type="scientific">Actinoallomurus oryzae</name>
    <dbReference type="NCBI Taxonomy" id="502180"/>
    <lineage>
        <taxon>Bacteria</taxon>
        <taxon>Bacillati</taxon>
        <taxon>Actinomycetota</taxon>
        <taxon>Actinomycetes</taxon>
        <taxon>Streptosporangiales</taxon>
        <taxon>Thermomonosporaceae</taxon>
        <taxon>Actinoallomurus</taxon>
    </lineage>
</organism>
<accession>A0ABP8PV60</accession>
<name>A0ABP8PV60_9ACTN</name>
<dbReference type="InterPro" id="IPR014729">
    <property type="entry name" value="Rossmann-like_a/b/a_fold"/>
</dbReference>
<evidence type="ECO:0000259" key="2">
    <source>
        <dbReference type="Pfam" id="PF00582"/>
    </source>
</evidence>
<dbReference type="InterPro" id="IPR006016">
    <property type="entry name" value="UspA"/>
</dbReference>
<dbReference type="PANTHER" id="PTHR46268:SF6">
    <property type="entry name" value="UNIVERSAL STRESS PROTEIN UP12"/>
    <property type="match status" value="1"/>
</dbReference>
<dbReference type="Pfam" id="PF00582">
    <property type="entry name" value="Usp"/>
    <property type="match status" value="2"/>
</dbReference>
<dbReference type="RefSeq" id="WP_345462186.1">
    <property type="nucleotide sequence ID" value="NZ_BAABHF010000016.1"/>
</dbReference>
<proteinExistence type="inferred from homology"/>
<evidence type="ECO:0000313" key="3">
    <source>
        <dbReference type="EMBL" id="GAA4491647.1"/>
    </source>
</evidence>
<dbReference type="Proteomes" id="UP001500503">
    <property type="component" value="Unassembled WGS sequence"/>
</dbReference>
<dbReference type="PANTHER" id="PTHR46268">
    <property type="entry name" value="STRESS RESPONSE PROTEIN NHAX"/>
    <property type="match status" value="1"/>
</dbReference>
<dbReference type="Gene3D" id="3.40.50.620">
    <property type="entry name" value="HUPs"/>
    <property type="match status" value="2"/>
</dbReference>
<feature type="domain" description="UspA" evidence="2">
    <location>
        <begin position="15"/>
        <end position="149"/>
    </location>
</feature>
<gene>
    <name evidence="3" type="ORF">GCM10023191_025980</name>
</gene>
<protein>
    <submittedName>
        <fullName evidence="3">Universal stress protein</fullName>
    </submittedName>
</protein>
<comment type="caution">
    <text evidence="3">The sequence shown here is derived from an EMBL/GenBank/DDBJ whole genome shotgun (WGS) entry which is preliminary data.</text>
</comment>